<evidence type="ECO:0000313" key="2">
    <source>
        <dbReference type="Proteomes" id="UP000631114"/>
    </source>
</evidence>
<dbReference type="AlphaFoldDB" id="A0A835LHA0"/>
<dbReference type="GO" id="GO:0016787">
    <property type="term" value="F:hydrolase activity"/>
    <property type="evidence" value="ECO:0007669"/>
    <property type="project" value="UniProtKB-ARBA"/>
</dbReference>
<accession>A0A835LHA0</accession>
<comment type="caution">
    <text evidence="1">The sequence shown here is derived from an EMBL/GenBank/DDBJ whole genome shotgun (WGS) entry which is preliminary data.</text>
</comment>
<dbReference type="Proteomes" id="UP000631114">
    <property type="component" value="Unassembled WGS sequence"/>
</dbReference>
<dbReference type="InterPro" id="IPR017850">
    <property type="entry name" value="Alkaline_phosphatase_core_sf"/>
</dbReference>
<name>A0A835LHA0_9MAGN</name>
<dbReference type="Gene3D" id="3.30.1360.180">
    <property type="match status" value="1"/>
</dbReference>
<dbReference type="SUPFAM" id="SSF53649">
    <property type="entry name" value="Alkaline phosphatase-like"/>
    <property type="match status" value="1"/>
</dbReference>
<proteinExistence type="predicted"/>
<dbReference type="Pfam" id="PF01663">
    <property type="entry name" value="Phosphodiest"/>
    <property type="match status" value="1"/>
</dbReference>
<dbReference type="GO" id="GO:0005773">
    <property type="term" value="C:vacuole"/>
    <property type="evidence" value="ECO:0007669"/>
    <property type="project" value="TreeGrafter"/>
</dbReference>
<dbReference type="EMBL" id="JADFTS010000009">
    <property type="protein sequence ID" value="KAF9587306.1"/>
    <property type="molecule type" value="Genomic_DNA"/>
</dbReference>
<dbReference type="FunFam" id="3.30.1360.180:FF:000002">
    <property type="entry name" value="Alkaline-phosphatase-like family protein"/>
    <property type="match status" value="1"/>
</dbReference>
<dbReference type="CDD" id="cd16018">
    <property type="entry name" value="Enpp"/>
    <property type="match status" value="1"/>
</dbReference>
<dbReference type="OrthoDB" id="415411at2759"/>
<gene>
    <name evidence="1" type="ORF">IFM89_001030</name>
</gene>
<dbReference type="PANTHER" id="PTHR10151:SF120">
    <property type="entry name" value="BIS(5'-ADENOSYL)-TRIPHOSPHATASE"/>
    <property type="match status" value="1"/>
</dbReference>
<sequence length="490" mass="54917">MAWSVTYFVLGKWSCGESSLVTANIGRWKNLVGDQAWEIITTCITPSSPNRSIITTMQEILKPWPNTVTTSYGKLVRAFNFCYKGHEVLLFGIYPQLERQLLAFYKRYLHSGSTIVLPMLTPLKLPILLKMLLVPSSSLSDQLNCHVTGLYAIVTGLYPAYHGIIANWFTDPNCGETFTTRSHEPHWWLGEALWQTVIKNGLNVATYFWPGSEVKKGSWNCPPKFCPPYNASVPFEERVDTVLGYFDLPSNEIPSFINVYFDDPDSQGHRVGPDDPQITEAVANIDRIIGKLISRLEKRGVFDDATIIMVGDHGMVGTCDGKSLYPEDLAPWVQIPESWVQSYYPLLAIRPPAGVSPAEVVKNMIEGLNSSTVRNGKNLKMFLKGDFPARLHYSASYRISPIIGLLDEGFMVEQRNLNQRTCAGAHGYHNAYFSMRTIFIGHGPQFARGRKVPTFENVQIYNMVTSILNIRGASNNGTASFANFVLLPNR</sequence>
<dbReference type="InterPro" id="IPR002591">
    <property type="entry name" value="Phosphodiest/P_Trfase"/>
</dbReference>
<keyword evidence="2" id="KW-1185">Reference proteome</keyword>
<dbReference type="Gene3D" id="3.40.720.10">
    <property type="entry name" value="Alkaline Phosphatase, subunit A"/>
    <property type="match status" value="1"/>
</dbReference>
<organism evidence="1 2">
    <name type="scientific">Coptis chinensis</name>
    <dbReference type="NCBI Taxonomy" id="261450"/>
    <lineage>
        <taxon>Eukaryota</taxon>
        <taxon>Viridiplantae</taxon>
        <taxon>Streptophyta</taxon>
        <taxon>Embryophyta</taxon>
        <taxon>Tracheophyta</taxon>
        <taxon>Spermatophyta</taxon>
        <taxon>Magnoliopsida</taxon>
        <taxon>Ranunculales</taxon>
        <taxon>Ranunculaceae</taxon>
        <taxon>Coptidoideae</taxon>
        <taxon>Coptis</taxon>
    </lineage>
</organism>
<reference evidence="1 2" key="1">
    <citation type="submission" date="2020-10" db="EMBL/GenBank/DDBJ databases">
        <title>The Coptis chinensis genome and diversification of protoberbering-type alkaloids.</title>
        <authorList>
            <person name="Wang B."/>
            <person name="Shu S."/>
            <person name="Song C."/>
            <person name="Liu Y."/>
        </authorList>
    </citation>
    <scope>NUCLEOTIDE SEQUENCE [LARGE SCALE GENOMIC DNA]</scope>
    <source>
        <strain evidence="1">HL-2020</strain>
        <tissue evidence="1">Leaf</tissue>
    </source>
</reference>
<dbReference type="PANTHER" id="PTHR10151">
    <property type="entry name" value="ECTONUCLEOTIDE PYROPHOSPHATASE/PHOSPHODIESTERASE"/>
    <property type="match status" value="1"/>
</dbReference>
<evidence type="ECO:0000313" key="1">
    <source>
        <dbReference type="EMBL" id="KAF9587306.1"/>
    </source>
</evidence>
<protein>
    <submittedName>
        <fullName evidence="1">Uncharacterized protein</fullName>
    </submittedName>
</protein>